<protein>
    <submittedName>
        <fullName evidence="3">Peptidoglycan DD-metalloendopeptidase family protein</fullName>
    </submittedName>
</protein>
<feature type="transmembrane region" description="Helical" evidence="1">
    <location>
        <begin position="12"/>
        <end position="32"/>
    </location>
</feature>
<dbReference type="KEGG" id="ifn:GM661_11760"/>
<evidence type="ECO:0000313" key="4">
    <source>
        <dbReference type="Proteomes" id="UP000665020"/>
    </source>
</evidence>
<keyword evidence="4" id="KW-1185">Reference proteome</keyword>
<dbReference type="PANTHER" id="PTHR21666">
    <property type="entry name" value="PEPTIDASE-RELATED"/>
    <property type="match status" value="1"/>
</dbReference>
<keyword evidence="1" id="KW-1133">Transmembrane helix</keyword>
<organism evidence="3 4">
    <name type="scientific">Iocasia fonsfrigidae</name>
    <dbReference type="NCBI Taxonomy" id="2682810"/>
    <lineage>
        <taxon>Bacteria</taxon>
        <taxon>Bacillati</taxon>
        <taxon>Bacillota</taxon>
        <taxon>Clostridia</taxon>
        <taxon>Halanaerobiales</taxon>
        <taxon>Halanaerobiaceae</taxon>
        <taxon>Iocasia</taxon>
    </lineage>
</organism>
<dbReference type="AlphaFoldDB" id="A0A8A7KBH5"/>
<keyword evidence="1" id="KW-0472">Membrane</keyword>
<dbReference type="PANTHER" id="PTHR21666:SF285">
    <property type="entry name" value="M23 FAMILY METALLOPEPTIDASE"/>
    <property type="match status" value="1"/>
</dbReference>
<evidence type="ECO:0000259" key="2">
    <source>
        <dbReference type="Pfam" id="PF01551"/>
    </source>
</evidence>
<feature type="domain" description="M23ase beta-sheet core" evidence="2">
    <location>
        <begin position="193"/>
        <end position="287"/>
    </location>
</feature>
<keyword evidence="1" id="KW-0812">Transmembrane</keyword>
<dbReference type="GO" id="GO:0004222">
    <property type="term" value="F:metalloendopeptidase activity"/>
    <property type="evidence" value="ECO:0007669"/>
    <property type="project" value="TreeGrafter"/>
</dbReference>
<dbReference type="Gene3D" id="2.70.70.10">
    <property type="entry name" value="Glucose Permease (Domain IIA)"/>
    <property type="match status" value="1"/>
</dbReference>
<sequence>MILLLVRRQFNLVLALVIILGLITIFPIKAVGEREKNIFLNNQQFKQGELIIIRTENQHIYRINFNQKEYHLYKDNNTTGFLALIPISYWLKPGEYKLEINGQNFNMLKDIKVLPGNFRKSYLDVDSEKEEIVRPQSKETIERKKRDNQLINKARKNSSSTRLWQGKFIWPVDGTISTPFGATRYINNRLQNRHSGLDIAASKETAVKAAASGIVELAAELLVTGNTIIIDHGWNISSSYCHLDDIKVSVGQKIEKGDIIGSVGSSGFSTGPHLHWTVKVNGVFANPEWFINSLF</sequence>
<accession>A0A8A7KBH5</accession>
<dbReference type="CDD" id="cd12797">
    <property type="entry name" value="M23_peptidase"/>
    <property type="match status" value="1"/>
</dbReference>
<evidence type="ECO:0000256" key="1">
    <source>
        <dbReference type="SAM" id="Phobius"/>
    </source>
</evidence>
<dbReference type="EMBL" id="CP046640">
    <property type="protein sequence ID" value="QTL98590.1"/>
    <property type="molecule type" value="Genomic_DNA"/>
</dbReference>
<dbReference type="Gene3D" id="2.60.40.1590">
    <property type="entry name" value="Peptidoglycan hydrolase domains"/>
    <property type="match status" value="1"/>
</dbReference>
<evidence type="ECO:0000313" key="3">
    <source>
        <dbReference type="EMBL" id="QTL98590.1"/>
    </source>
</evidence>
<name>A0A8A7KBH5_9FIRM</name>
<dbReference type="InterPro" id="IPR011055">
    <property type="entry name" value="Dup_hybrid_motif"/>
</dbReference>
<proteinExistence type="predicted"/>
<gene>
    <name evidence="3" type="ORF">GM661_11760</name>
</gene>
<reference evidence="3" key="1">
    <citation type="submission" date="2019-12" db="EMBL/GenBank/DDBJ databases">
        <authorList>
            <person name="zhang j."/>
            <person name="sun C.M."/>
        </authorList>
    </citation>
    <scope>NUCLEOTIDE SEQUENCE</scope>
    <source>
        <strain evidence="3">NS-1</strain>
    </source>
</reference>
<dbReference type="Proteomes" id="UP000665020">
    <property type="component" value="Chromosome"/>
</dbReference>
<dbReference type="InterPro" id="IPR016047">
    <property type="entry name" value="M23ase_b-sheet_dom"/>
</dbReference>
<dbReference type="Pfam" id="PF01551">
    <property type="entry name" value="Peptidase_M23"/>
    <property type="match status" value="1"/>
</dbReference>
<dbReference type="InterPro" id="IPR050570">
    <property type="entry name" value="Cell_wall_metabolism_enzyme"/>
</dbReference>
<dbReference type="SUPFAM" id="SSF51261">
    <property type="entry name" value="Duplicated hybrid motif"/>
    <property type="match status" value="1"/>
</dbReference>